<evidence type="ECO:0000256" key="2">
    <source>
        <dbReference type="ARBA" id="ARBA00022448"/>
    </source>
</evidence>
<dbReference type="EMBL" id="AP012273">
    <property type="protein sequence ID" value="BAO43066.1"/>
    <property type="molecule type" value="Genomic_DNA"/>
</dbReference>
<keyword evidence="8 11" id="KW-1133">Transmembrane helix</keyword>
<evidence type="ECO:0000256" key="3">
    <source>
        <dbReference type="ARBA" id="ARBA00022475"/>
    </source>
</evidence>
<keyword evidence="10 11" id="KW-0472">Membrane</keyword>
<evidence type="ECO:0000256" key="5">
    <source>
        <dbReference type="ARBA" id="ARBA00022741"/>
    </source>
</evidence>
<dbReference type="SUPFAM" id="SSF52540">
    <property type="entry name" value="P-loop containing nucleoside triphosphate hydrolases"/>
    <property type="match status" value="1"/>
</dbReference>
<dbReference type="PANTHER" id="PTHR43394:SF1">
    <property type="entry name" value="ATP-BINDING CASSETTE SUB-FAMILY B MEMBER 10, MITOCHONDRIAL"/>
    <property type="match status" value="1"/>
</dbReference>
<protein>
    <submittedName>
        <fullName evidence="14">Lipid A ABC exporter ATP-binding protein / permease</fullName>
    </submittedName>
</protein>
<dbReference type="InterPro" id="IPR017871">
    <property type="entry name" value="ABC_transporter-like_CS"/>
</dbReference>
<dbReference type="InterPro" id="IPR027417">
    <property type="entry name" value="P-loop_NTPase"/>
</dbReference>
<dbReference type="PROSITE" id="PS50929">
    <property type="entry name" value="ABC_TM1F"/>
    <property type="match status" value="1"/>
</dbReference>
<gene>
    <name evidence="14" type="ORF">TBH_C0118</name>
</gene>
<dbReference type="PANTHER" id="PTHR43394">
    <property type="entry name" value="ATP-DEPENDENT PERMEASE MDL1, MITOCHONDRIAL"/>
    <property type="match status" value="1"/>
</dbReference>
<evidence type="ECO:0000259" key="13">
    <source>
        <dbReference type="PROSITE" id="PS50929"/>
    </source>
</evidence>
<feature type="transmembrane region" description="Helical" evidence="11">
    <location>
        <begin position="148"/>
        <end position="167"/>
    </location>
</feature>
<evidence type="ECO:0000259" key="12">
    <source>
        <dbReference type="PROSITE" id="PS50893"/>
    </source>
</evidence>
<accession>A0A7U6GG98</accession>
<reference evidence="14 15" key="1">
    <citation type="journal article" date="2014" name="PLoS ONE">
        <title>Physiological and genomic features of a novel sulfur-oxidizing gammaproteobacterium belonging to a previously uncultivated symbiotic lineage isolated from a hydrothermal vent.</title>
        <authorList>
            <person name="Nunoura T."/>
            <person name="Takaki Y."/>
            <person name="Kazama H."/>
            <person name="Kakuta J."/>
            <person name="Shimamura S."/>
            <person name="Makita H."/>
            <person name="Hirai M."/>
            <person name="Miyazaki M."/>
            <person name="Takai K."/>
        </authorList>
    </citation>
    <scope>NUCLEOTIDE SEQUENCE [LARGE SCALE GENOMIC DNA]</scope>
    <source>
        <strain evidence="14 15">Hiromi1</strain>
    </source>
</reference>
<dbReference type="OrthoDB" id="9759820at2"/>
<feature type="transmembrane region" description="Helical" evidence="11">
    <location>
        <begin position="29"/>
        <end position="49"/>
    </location>
</feature>
<dbReference type="InterPro" id="IPR011917">
    <property type="entry name" value="ABC_transpr_lipidA"/>
</dbReference>
<evidence type="ECO:0000313" key="14">
    <source>
        <dbReference type="EMBL" id="BAO43066.1"/>
    </source>
</evidence>
<evidence type="ECO:0000256" key="9">
    <source>
        <dbReference type="ARBA" id="ARBA00023055"/>
    </source>
</evidence>
<evidence type="ECO:0000313" key="15">
    <source>
        <dbReference type="Proteomes" id="UP000031631"/>
    </source>
</evidence>
<dbReference type="GO" id="GO:0016887">
    <property type="term" value="F:ATP hydrolysis activity"/>
    <property type="evidence" value="ECO:0007669"/>
    <property type="project" value="InterPro"/>
</dbReference>
<evidence type="ECO:0000256" key="6">
    <source>
        <dbReference type="ARBA" id="ARBA00022840"/>
    </source>
</evidence>
<dbReference type="Proteomes" id="UP000031631">
    <property type="component" value="Chromosome"/>
</dbReference>
<evidence type="ECO:0000256" key="7">
    <source>
        <dbReference type="ARBA" id="ARBA00022967"/>
    </source>
</evidence>
<evidence type="ECO:0000256" key="11">
    <source>
        <dbReference type="SAM" id="Phobius"/>
    </source>
</evidence>
<keyword evidence="2" id="KW-0813">Transport</keyword>
<dbReference type="InterPro" id="IPR036640">
    <property type="entry name" value="ABC1_TM_sf"/>
</dbReference>
<sequence length="598" mass="66852">MSRKYRRPHTTFVESKELYLRLLKHVRPYWQVFALAILFIVILALTEPAIPILMKPLMDGAFVEKDETYMFWVPIWLLLLFLIRGVSNFISRVAFQWVSGMVVLDLRREMFERILTLPVPFFDAHATGNLIAKVTYDVTQVTTAATRVLIILLRDSLSIVGLLGYMVFLNWRFTLVVSIMLPVMLAFVRFISARMRRSSRELQETMGEMTHALEEATRGNKIVKVYGGENYERRRFFKLANWVRRYRFKLKVADATSVPVVEFIGAIMIAVLIYLGTGQVDNEAMTVGEFTGFFTAMGLLFAPIKRLTAINQPLQTGLAGAESVFNLVDEVPEKDTGTRELTEVKGAVRFEDVGFRYAQAEGDALNGISFSIEPGQSVALVGPSGSGKTTIAALIPRFYEPTSGHIRIDDIPLDEIRLGSLRSQIAYVGQESILFNDSVAANISYGASEPPDRETLEAAARAAHALDFIRELPEGFDTMVGEDGVRLSGGQRQRIAIARALLKDAPILILDEATSALDTVSERHVQAALQNLTRNRTTLIIAHRLSTIENADVIMVVSQGRIVESGAHQELMARGGEYAHLYNNQIVLDEKKVKSESE</sequence>
<dbReference type="InterPro" id="IPR003439">
    <property type="entry name" value="ABC_transporter-like_ATP-bd"/>
</dbReference>
<keyword evidence="3" id="KW-1003">Cell membrane</keyword>
<keyword evidence="15" id="KW-1185">Reference proteome</keyword>
<dbReference type="NCBIfam" id="TIGR02203">
    <property type="entry name" value="MsbA_lipidA"/>
    <property type="match status" value="1"/>
</dbReference>
<dbReference type="PROSITE" id="PS00211">
    <property type="entry name" value="ABC_TRANSPORTER_1"/>
    <property type="match status" value="1"/>
</dbReference>
<feature type="transmembrane region" description="Helical" evidence="11">
    <location>
        <begin position="173"/>
        <end position="191"/>
    </location>
</feature>
<dbReference type="KEGG" id="tbn:TBH_C0118"/>
<keyword evidence="5" id="KW-0547">Nucleotide-binding</keyword>
<dbReference type="AlphaFoldDB" id="A0A7U6GG98"/>
<proteinExistence type="predicted"/>
<comment type="subcellular location">
    <subcellularLocation>
        <location evidence="1">Cell membrane</location>
        <topology evidence="1">Multi-pass membrane protein</topology>
    </subcellularLocation>
</comment>
<dbReference type="FunFam" id="3.40.50.300:FF:000140">
    <property type="entry name" value="Lipid A export ATP-binding/permease protein MsbA"/>
    <property type="match status" value="1"/>
</dbReference>
<dbReference type="InterPro" id="IPR011527">
    <property type="entry name" value="ABC1_TM_dom"/>
</dbReference>
<feature type="transmembrane region" description="Helical" evidence="11">
    <location>
        <begin position="252"/>
        <end position="275"/>
    </location>
</feature>
<keyword evidence="4 11" id="KW-0812">Transmembrane</keyword>
<keyword evidence="9" id="KW-0445">Lipid transport</keyword>
<evidence type="ECO:0000256" key="1">
    <source>
        <dbReference type="ARBA" id="ARBA00004651"/>
    </source>
</evidence>
<feature type="domain" description="ABC transmembrane type-1" evidence="13">
    <location>
        <begin position="34"/>
        <end position="316"/>
    </location>
</feature>
<organism evidence="14 15">
    <name type="scientific">Thiolapillus brandeum</name>
    <dbReference type="NCBI Taxonomy" id="1076588"/>
    <lineage>
        <taxon>Bacteria</taxon>
        <taxon>Pseudomonadati</taxon>
        <taxon>Pseudomonadota</taxon>
        <taxon>Gammaproteobacteria</taxon>
        <taxon>Chromatiales</taxon>
        <taxon>Sedimenticolaceae</taxon>
        <taxon>Thiolapillus</taxon>
    </lineage>
</organism>
<name>A0A7U6GG98_9GAMM</name>
<dbReference type="GO" id="GO:0005886">
    <property type="term" value="C:plasma membrane"/>
    <property type="evidence" value="ECO:0007669"/>
    <property type="project" value="UniProtKB-SubCell"/>
</dbReference>
<evidence type="ECO:0000256" key="4">
    <source>
        <dbReference type="ARBA" id="ARBA00022692"/>
    </source>
</evidence>
<dbReference type="PROSITE" id="PS50893">
    <property type="entry name" value="ABC_TRANSPORTER_2"/>
    <property type="match status" value="1"/>
</dbReference>
<dbReference type="Pfam" id="PF00005">
    <property type="entry name" value="ABC_tran"/>
    <property type="match status" value="1"/>
</dbReference>
<dbReference type="Pfam" id="PF00664">
    <property type="entry name" value="ABC_membrane"/>
    <property type="match status" value="1"/>
</dbReference>
<dbReference type="GO" id="GO:0015421">
    <property type="term" value="F:ABC-type oligopeptide transporter activity"/>
    <property type="evidence" value="ECO:0007669"/>
    <property type="project" value="TreeGrafter"/>
</dbReference>
<evidence type="ECO:0000256" key="10">
    <source>
        <dbReference type="ARBA" id="ARBA00023136"/>
    </source>
</evidence>
<dbReference type="RefSeq" id="WP_052469748.1">
    <property type="nucleotide sequence ID" value="NZ_AP012273.1"/>
</dbReference>
<feature type="domain" description="ABC transporter" evidence="12">
    <location>
        <begin position="348"/>
        <end position="584"/>
    </location>
</feature>
<dbReference type="SUPFAM" id="SSF90123">
    <property type="entry name" value="ABC transporter transmembrane region"/>
    <property type="match status" value="1"/>
</dbReference>
<dbReference type="Gene3D" id="1.20.1560.10">
    <property type="entry name" value="ABC transporter type 1, transmembrane domain"/>
    <property type="match status" value="1"/>
</dbReference>
<keyword evidence="7" id="KW-1278">Translocase</keyword>
<dbReference type="Gene3D" id="3.40.50.300">
    <property type="entry name" value="P-loop containing nucleotide triphosphate hydrolases"/>
    <property type="match status" value="1"/>
</dbReference>
<dbReference type="CDD" id="cd18552">
    <property type="entry name" value="ABC_6TM_MsbA_like"/>
    <property type="match status" value="1"/>
</dbReference>
<evidence type="ECO:0000256" key="8">
    <source>
        <dbReference type="ARBA" id="ARBA00022989"/>
    </source>
</evidence>
<dbReference type="SMART" id="SM00382">
    <property type="entry name" value="AAA"/>
    <property type="match status" value="1"/>
</dbReference>
<dbReference type="InterPro" id="IPR039421">
    <property type="entry name" value="Type_1_exporter"/>
</dbReference>
<keyword evidence="6 14" id="KW-0067">ATP-binding</keyword>
<feature type="transmembrane region" description="Helical" evidence="11">
    <location>
        <begin position="69"/>
        <end position="87"/>
    </location>
</feature>
<dbReference type="InterPro" id="IPR003593">
    <property type="entry name" value="AAA+_ATPase"/>
</dbReference>
<dbReference type="GO" id="GO:0034040">
    <property type="term" value="F:ATPase-coupled lipid transmembrane transporter activity"/>
    <property type="evidence" value="ECO:0007669"/>
    <property type="project" value="InterPro"/>
</dbReference>
<dbReference type="GO" id="GO:0005524">
    <property type="term" value="F:ATP binding"/>
    <property type="evidence" value="ECO:0007669"/>
    <property type="project" value="UniProtKB-KW"/>
</dbReference>